<dbReference type="Pfam" id="PF02787">
    <property type="entry name" value="CPSase_L_D3"/>
    <property type="match status" value="1"/>
</dbReference>
<dbReference type="Gene3D" id="1.10.1030.10">
    <property type="entry name" value="Carbamoyl-phosphate synthetase, large subunit oligomerisation domain"/>
    <property type="match status" value="1"/>
</dbReference>
<dbReference type="Gene3D" id="3.30.470.20">
    <property type="entry name" value="ATP-grasp fold, B domain"/>
    <property type="match status" value="2"/>
</dbReference>
<evidence type="ECO:0000259" key="17">
    <source>
        <dbReference type="PROSITE" id="PS50975"/>
    </source>
</evidence>
<comment type="catalytic activity">
    <reaction evidence="15">
        <text>hydrogencarbonate + L-glutamine + 2 ATP + H2O = carbamoyl phosphate + L-glutamate + 2 ADP + phosphate + 2 H(+)</text>
        <dbReference type="Rhea" id="RHEA:18633"/>
        <dbReference type="ChEBI" id="CHEBI:15377"/>
        <dbReference type="ChEBI" id="CHEBI:15378"/>
        <dbReference type="ChEBI" id="CHEBI:17544"/>
        <dbReference type="ChEBI" id="CHEBI:29985"/>
        <dbReference type="ChEBI" id="CHEBI:30616"/>
        <dbReference type="ChEBI" id="CHEBI:43474"/>
        <dbReference type="ChEBI" id="CHEBI:58228"/>
        <dbReference type="ChEBI" id="CHEBI:58359"/>
        <dbReference type="ChEBI" id="CHEBI:456216"/>
        <dbReference type="EC" id="6.3.5.5"/>
    </reaction>
</comment>
<dbReference type="Gene3D" id="3.40.50.20">
    <property type="match status" value="2"/>
</dbReference>
<dbReference type="InterPro" id="IPR005483">
    <property type="entry name" value="CPSase_dom"/>
</dbReference>
<dbReference type="PROSITE" id="PS50975">
    <property type="entry name" value="ATP_GRASP"/>
    <property type="match status" value="2"/>
</dbReference>
<evidence type="ECO:0000256" key="2">
    <source>
        <dbReference type="ARBA" id="ARBA00001946"/>
    </source>
</evidence>
<comment type="similarity">
    <text evidence="4">Belongs to the CarB family.</text>
</comment>
<dbReference type="InterPro" id="IPR005480">
    <property type="entry name" value="CPSase_lsu_oligo"/>
</dbReference>
<organism evidence="19 20">
    <name type="scientific">Lapidilactobacillus dextrinicus DSM 20335</name>
    <dbReference type="NCBI Taxonomy" id="1423738"/>
    <lineage>
        <taxon>Bacteria</taxon>
        <taxon>Bacillati</taxon>
        <taxon>Bacillota</taxon>
        <taxon>Bacilli</taxon>
        <taxon>Lactobacillales</taxon>
        <taxon>Lactobacillaceae</taxon>
        <taxon>Lapidilactobacillus</taxon>
    </lineage>
</organism>
<dbReference type="GO" id="GO:0005524">
    <property type="term" value="F:ATP binding"/>
    <property type="evidence" value="ECO:0007669"/>
    <property type="project" value="UniProtKB-UniRule"/>
</dbReference>
<evidence type="ECO:0000256" key="13">
    <source>
        <dbReference type="ARBA" id="ARBA00023211"/>
    </source>
</evidence>
<dbReference type="GO" id="GO:0046872">
    <property type="term" value="F:metal ion binding"/>
    <property type="evidence" value="ECO:0007669"/>
    <property type="project" value="UniProtKB-KW"/>
</dbReference>
<dbReference type="InterPro" id="IPR058047">
    <property type="entry name" value="CPSase_preATP-grasp"/>
</dbReference>
<dbReference type="Gene3D" id="3.40.50.1380">
    <property type="entry name" value="Methylglyoxal synthase-like domain"/>
    <property type="match status" value="1"/>
</dbReference>
<evidence type="ECO:0000256" key="1">
    <source>
        <dbReference type="ARBA" id="ARBA00001936"/>
    </source>
</evidence>
<dbReference type="SUPFAM" id="SSF56059">
    <property type="entry name" value="Glutathione synthetase ATP-binding domain-like"/>
    <property type="match status" value="2"/>
</dbReference>
<dbReference type="PANTHER" id="PTHR11405:SF53">
    <property type="entry name" value="CARBAMOYL-PHOSPHATE SYNTHASE [AMMONIA], MITOCHONDRIAL"/>
    <property type="match status" value="1"/>
</dbReference>
<feature type="domain" description="ATP-grasp" evidence="17">
    <location>
        <begin position="133"/>
        <end position="327"/>
    </location>
</feature>
<evidence type="ECO:0000313" key="20">
    <source>
        <dbReference type="Proteomes" id="UP000051813"/>
    </source>
</evidence>
<dbReference type="SMART" id="SM00851">
    <property type="entry name" value="MGS"/>
    <property type="match status" value="1"/>
</dbReference>
<keyword evidence="6" id="KW-0436">Ligase</keyword>
<keyword evidence="12" id="KW-0665">Pyrimidine biosynthesis</keyword>
<dbReference type="InterPro" id="IPR036897">
    <property type="entry name" value="CarbamoylP_synth_lsu_oligo_sf"/>
</dbReference>
<dbReference type="Pfam" id="PF02142">
    <property type="entry name" value="MGS"/>
    <property type="match status" value="1"/>
</dbReference>
<evidence type="ECO:0000256" key="11">
    <source>
        <dbReference type="ARBA" id="ARBA00022840"/>
    </source>
</evidence>
<evidence type="ECO:0000256" key="3">
    <source>
        <dbReference type="ARBA" id="ARBA00005077"/>
    </source>
</evidence>
<dbReference type="NCBIfam" id="NF003671">
    <property type="entry name" value="PRK05294.1"/>
    <property type="match status" value="1"/>
</dbReference>
<dbReference type="InterPro" id="IPR013815">
    <property type="entry name" value="ATP_grasp_subdomain_1"/>
</dbReference>
<dbReference type="PRINTS" id="PR00098">
    <property type="entry name" value="CPSASE"/>
</dbReference>
<dbReference type="SUPFAM" id="SSF52335">
    <property type="entry name" value="Methylglyoxal synthase-like"/>
    <property type="match status" value="1"/>
</dbReference>
<evidence type="ECO:0000256" key="14">
    <source>
        <dbReference type="ARBA" id="ARBA00047359"/>
    </source>
</evidence>
<accession>A0A0R2BK43</accession>
<dbReference type="InterPro" id="IPR036914">
    <property type="entry name" value="MGS-like_dom_sf"/>
</dbReference>
<dbReference type="AlphaFoldDB" id="A0A0R2BK43"/>
<dbReference type="InterPro" id="IPR005479">
    <property type="entry name" value="CPAse_ATP-bd"/>
</dbReference>
<dbReference type="InterPro" id="IPR016185">
    <property type="entry name" value="PreATP-grasp_dom_sf"/>
</dbReference>
<keyword evidence="20" id="KW-1185">Reference proteome</keyword>
<keyword evidence="11 16" id="KW-0067">ATP-binding</keyword>
<dbReference type="PATRIC" id="fig|1423738.3.peg.1425"/>
<evidence type="ECO:0000256" key="15">
    <source>
        <dbReference type="ARBA" id="ARBA00048816"/>
    </source>
</evidence>
<feature type="domain" description="MGS-like" evidence="18">
    <location>
        <begin position="934"/>
        <end position="1067"/>
    </location>
</feature>
<evidence type="ECO:0000256" key="7">
    <source>
        <dbReference type="ARBA" id="ARBA00022605"/>
    </source>
</evidence>
<comment type="cofactor">
    <cofactor evidence="1">
        <name>Mn(2+)</name>
        <dbReference type="ChEBI" id="CHEBI:29035"/>
    </cofactor>
</comment>
<dbReference type="Pfam" id="PF02786">
    <property type="entry name" value="CPSase_L_D2"/>
    <property type="match status" value="2"/>
</dbReference>
<keyword evidence="5" id="KW-0055">Arginine biosynthesis</keyword>
<dbReference type="Gene3D" id="3.30.1490.20">
    <property type="entry name" value="ATP-grasp fold, A domain"/>
    <property type="match status" value="2"/>
</dbReference>
<evidence type="ECO:0000256" key="8">
    <source>
        <dbReference type="ARBA" id="ARBA00022723"/>
    </source>
</evidence>
<protein>
    <submittedName>
        <fullName evidence="19">Carbamoyl phosphate synthase large subunit</fullName>
    </submittedName>
</protein>
<dbReference type="SUPFAM" id="SSF48108">
    <property type="entry name" value="Carbamoyl phosphate synthetase, large subunit connection domain"/>
    <property type="match status" value="1"/>
</dbReference>
<keyword evidence="7" id="KW-0028">Amino-acid biosynthesis</keyword>
<evidence type="ECO:0000256" key="10">
    <source>
        <dbReference type="ARBA" id="ARBA00022741"/>
    </source>
</evidence>
<reference evidence="19 20" key="1">
    <citation type="journal article" date="2015" name="Genome Announc.">
        <title>Expanding the biotechnology potential of lactobacilli through comparative genomics of 213 strains and associated genera.</title>
        <authorList>
            <person name="Sun Z."/>
            <person name="Harris H.M."/>
            <person name="McCann A."/>
            <person name="Guo C."/>
            <person name="Argimon S."/>
            <person name="Zhang W."/>
            <person name="Yang X."/>
            <person name="Jeffery I.B."/>
            <person name="Cooney J.C."/>
            <person name="Kagawa T.F."/>
            <person name="Liu W."/>
            <person name="Song Y."/>
            <person name="Salvetti E."/>
            <person name="Wrobel A."/>
            <person name="Rasinkangas P."/>
            <person name="Parkhill J."/>
            <person name="Rea M.C."/>
            <person name="O'Sullivan O."/>
            <person name="Ritari J."/>
            <person name="Douillard F.P."/>
            <person name="Paul Ross R."/>
            <person name="Yang R."/>
            <person name="Briner A.E."/>
            <person name="Felis G.E."/>
            <person name="de Vos W.M."/>
            <person name="Barrangou R."/>
            <person name="Klaenhammer T.R."/>
            <person name="Caufield P.W."/>
            <person name="Cui Y."/>
            <person name="Zhang H."/>
            <person name="O'Toole P.W."/>
        </authorList>
    </citation>
    <scope>NUCLEOTIDE SEQUENCE [LARGE SCALE GENOMIC DNA]</scope>
    <source>
        <strain evidence="19 20">DSM 20335</strain>
    </source>
</reference>
<comment type="cofactor">
    <cofactor evidence="2">
        <name>Mg(2+)</name>
        <dbReference type="ChEBI" id="CHEBI:18420"/>
    </cofactor>
</comment>
<proteinExistence type="inferred from homology"/>
<dbReference type="Proteomes" id="UP000051813">
    <property type="component" value="Unassembled WGS sequence"/>
</dbReference>
<dbReference type="InterPro" id="IPR011607">
    <property type="entry name" value="MGS-like_dom"/>
</dbReference>
<evidence type="ECO:0000256" key="5">
    <source>
        <dbReference type="ARBA" id="ARBA00022571"/>
    </source>
</evidence>
<dbReference type="SMART" id="SM01096">
    <property type="entry name" value="CPSase_L_D3"/>
    <property type="match status" value="1"/>
</dbReference>
<name>A0A0R2BK43_9LACO</name>
<dbReference type="GO" id="GO:0004087">
    <property type="term" value="F:carbamoyl-phosphate synthase (ammonia) activity"/>
    <property type="evidence" value="ECO:0007669"/>
    <property type="project" value="UniProtKB-EC"/>
</dbReference>
<evidence type="ECO:0000256" key="16">
    <source>
        <dbReference type="PROSITE-ProRule" id="PRU00409"/>
    </source>
</evidence>
<sequence>MVKRTDINKILVIGSGPFVVGQDSEFDYLGTQTVKTLTDAGYQVVLVNSNPATSMTNSYPNLRIYLEPLTEKFLSEIVRKELPDAILANAGGQTTVNLLANLQQNGVLKRLQIKIIGPNLRTFQQATSNKEFHQLLKQANLPTNPTLMLTPDDDVISQSASLGWPLMIRPINSIGGTGGGIAENQNDLVEIFERALAISPIHRVTVTHSLAGMKELEFEVLRDQSDQVVALFNCEQLNPVGIHSGDSIAFAPIQTLTDSEVQTLRNAAITITRQLNVVGSCNIQFAVDPKTGQFWVLKATPRLGRTSAFAAKALGYPIAKVAALLAIGYRLDEIEHPFEAGATALVEPAFDYLAAKLPRWPFDRISGADRKLGAEMKSTGEVLMLERSVEAALLKGIRALDMRIDHLYQAKIAALSDEELTAGLIYPTDEEIFYLAEALRRGYTVEDLSHLSKIDAFFIEKINHIIQLERQLVDKKADLTVLAAAKRYGFSDRKISELWQITPAQLLALRQEAHIEEGFQEVNAIASNPLVHSQRYFPTYGTENEVDPATTGEKVMIIGSGPTKVGQGSEVDYVTVQGLLTMRKLGFETILLNNNPDAFSTSVGVADRIYNAPVNLEAALNIAAVEQPHYIITQLGGKSASKLTKGLAAAGFTVLGASAEALNQVHQPAKLQALLQQLDLMGPTVTELKAPTDFAQYLATPSQIPFPILIHPNPAHIFSPTEVLNDEQDLQRYAAHFQNDVHNFPFTVREFLSGDKYEVDGIYDGQQMLITGVLEHLEHSSLHSGDAMTITPAQNLTDTMLQRMQQVFIKVGQTLKTTGFMNIRFLVRQEQLYILAIDLKGSRNLAFLDKTVPEKIIAIGVRVLMGTKLSELGFTPEQTLIPQGVHVKMPVFSFTKLNKREKLTENQMKTTGEAIGTDLTFEKALYKALEASRQPLPGFGRILFSIASHDMSVGLAMAQRFKRLGYQIVATAKTAAAFQKAGLVTDLVHEIGGSQPNIDTEISTGKIQMVINTAEWRGPVSVLGAILREVAVMHHVPLITTMDEVEAILTVLESRAFAIEPLVDKED</sequence>
<dbReference type="SUPFAM" id="SSF52440">
    <property type="entry name" value="PreATP-grasp domain"/>
    <property type="match status" value="2"/>
</dbReference>
<dbReference type="PROSITE" id="PS51855">
    <property type="entry name" value="MGS"/>
    <property type="match status" value="1"/>
</dbReference>
<evidence type="ECO:0000259" key="18">
    <source>
        <dbReference type="PROSITE" id="PS51855"/>
    </source>
</evidence>
<dbReference type="GO" id="GO:0006221">
    <property type="term" value="P:pyrimidine nucleotide biosynthetic process"/>
    <property type="evidence" value="ECO:0007669"/>
    <property type="project" value="UniProtKB-KW"/>
</dbReference>
<evidence type="ECO:0000256" key="12">
    <source>
        <dbReference type="ARBA" id="ARBA00022975"/>
    </source>
</evidence>
<dbReference type="PANTHER" id="PTHR11405">
    <property type="entry name" value="CARBAMOYLTRANSFERASE FAMILY MEMBER"/>
    <property type="match status" value="1"/>
</dbReference>
<evidence type="ECO:0000313" key="19">
    <source>
        <dbReference type="EMBL" id="KRM79237.1"/>
    </source>
</evidence>
<dbReference type="GO" id="GO:0006541">
    <property type="term" value="P:glutamine metabolic process"/>
    <property type="evidence" value="ECO:0007669"/>
    <property type="project" value="TreeGrafter"/>
</dbReference>
<dbReference type="GO" id="GO:0005737">
    <property type="term" value="C:cytoplasm"/>
    <property type="evidence" value="ECO:0007669"/>
    <property type="project" value="TreeGrafter"/>
</dbReference>
<keyword evidence="13" id="KW-0464">Manganese</keyword>
<feature type="domain" description="ATP-grasp" evidence="17">
    <location>
        <begin position="672"/>
        <end position="865"/>
    </location>
</feature>
<dbReference type="EMBL" id="AYYK01000004">
    <property type="protein sequence ID" value="KRM79237.1"/>
    <property type="molecule type" value="Genomic_DNA"/>
</dbReference>
<comment type="pathway">
    <text evidence="3">Amino-acid biosynthesis; L-arginine biosynthesis; carbamoyl phosphate from bicarbonate: step 1/1.</text>
</comment>
<dbReference type="GO" id="GO:0006526">
    <property type="term" value="P:L-arginine biosynthetic process"/>
    <property type="evidence" value="ECO:0007669"/>
    <property type="project" value="UniProtKB-KW"/>
</dbReference>
<dbReference type="RefSeq" id="WP_057755066.1">
    <property type="nucleotide sequence ID" value="NZ_AYYK01000004.1"/>
</dbReference>
<dbReference type="FunFam" id="3.30.470.20:FF:000026">
    <property type="entry name" value="Carbamoyl-phosphate synthase large chain"/>
    <property type="match status" value="2"/>
</dbReference>
<keyword evidence="9" id="KW-0677">Repeat</keyword>
<evidence type="ECO:0000256" key="4">
    <source>
        <dbReference type="ARBA" id="ARBA00009799"/>
    </source>
</evidence>
<evidence type="ECO:0000256" key="6">
    <source>
        <dbReference type="ARBA" id="ARBA00022598"/>
    </source>
</evidence>
<comment type="caution">
    <text evidence="19">The sequence shown here is derived from an EMBL/GenBank/DDBJ whole genome shotgun (WGS) entry which is preliminary data.</text>
</comment>
<dbReference type="OrthoDB" id="9804197at2"/>
<dbReference type="FunFam" id="3.40.50.20:FF:000001">
    <property type="entry name" value="Carbamoyl-phosphate synthase large chain"/>
    <property type="match status" value="2"/>
</dbReference>
<keyword evidence="10 16" id="KW-0547">Nucleotide-binding</keyword>
<dbReference type="GO" id="GO:0004088">
    <property type="term" value="F:carbamoyl-phosphate synthase (glutamine-hydrolyzing) activity"/>
    <property type="evidence" value="ECO:0007669"/>
    <property type="project" value="UniProtKB-EC"/>
</dbReference>
<keyword evidence="8" id="KW-0479">Metal-binding</keyword>
<gene>
    <name evidence="19" type="ORF">FC84_GL001410</name>
</gene>
<evidence type="ECO:0000256" key="9">
    <source>
        <dbReference type="ARBA" id="ARBA00022737"/>
    </source>
</evidence>
<dbReference type="NCBIfam" id="NF009455">
    <property type="entry name" value="PRK12815.1"/>
    <property type="match status" value="1"/>
</dbReference>
<comment type="catalytic activity">
    <reaction evidence="14">
        <text>hydrogencarbonate + NH4(+) + 2 ATP = carbamoyl phosphate + 2 ADP + phosphate + 2 H(+)</text>
        <dbReference type="Rhea" id="RHEA:18029"/>
        <dbReference type="ChEBI" id="CHEBI:15378"/>
        <dbReference type="ChEBI" id="CHEBI:17544"/>
        <dbReference type="ChEBI" id="CHEBI:28938"/>
        <dbReference type="ChEBI" id="CHEBI:30616"/>
        <dbReference type="ChEBI" id="CHEBI:43474"/>
        <dbReference type="ChEBI" id="CHEBI:58228"/>
        <dbReference type="ChEBI" id="CHEBI:456216"/>
        <dbReference type="EC" id="6.3.4.16"/>
    </reaction>
</comment>
<dbReference type="Pfam" id="PF25596">
    <property type="entry name" value="CPSase_L_D1"/>
    <property type="match status" value="2"/>
</dbReference>
<dbReference type="STRING" id="1423738.FC84_GL001410"/>
<dbReference type="InterPro" id="IPR011761">
    <property type="entry name" value="ATP-grasp"/>
</dbReference>